<name>A0A5C5Z7J1_9BACT</name>
<feature type="transmembrane region" description="Helical" evidence="1">
    <location>
        <begin position="45"/>
        <end position="67"/>
    </location>
</feature>
<organism evidence="2 3">
    <name type="scientific">Novipirellula herctigrandis</name>
    <dbReference type="NCBI Taxonomy" id="2527986"/>
    <lineage>
        <taxon>Bacteria</taxon>
        <taxon>Pseudomonadati</taxon>
        <taxon>Planctomycetota</taxon>
        <taxon>Planctomycetia</taxon>
        <taxon>Pirellulales</taxon>
        <taxon>Pirellulaceae</taxon>
        <taxon>Novipirellula</taxon>
    </lineage>
</organism>
<keyword evidence="1" id="KW-0812">Transmembrane</keyword>
<keyword evidence="1" id="KW-0472">Membrane</keyword>
<dbReference type="AlphaFoldDB" id="A0A5C5Z7J1"/>
<accession>A0A5C5Z7J1</accession>
<dbReference type="Proteomes" id="UP000315010">
    <property type="component" value="Unassembled WGS sequence"/>
</dbReference>
<dbReference type="EMBL" id="SJPJ01000001">
    <property type="protein sequence ID" value="TWT82463.1"/>
    <property type="molecule type" value="Genomic_DNA"/>
</dbReference>
<sequence>MQKIVSAAAAVRCLAVQSIVAIIASKNIVVVTAIEQISTSTTAEVIVATIAVDLVITIATLQLIVFFTAKNLIVTRTSVDQVNVGCHNQYGWLSRNLDQFAADGVSSIAIQPIVPAAAKNYVVAATTISRKRSRTTGDFVIARSAIDGYRQRISFFDVDVVVAPSRVNVNACYTAKALVGSVAGDDGFTSVFVLTDKDYVIAIAQITLNPQRCVWPRMNHQSPIRFDMPQFWVGRFGTGEVKIHEHFRAERRLNPNTERFGVGGQERVKLARCIKNPQWPKAGCVS</sequence>
<proteinExistence type="predicted"/>
<keyword evidence="3" id="KW-1185">Reference proteome</keyword>
<evidence type="ECO:0000313" key="3">
    <source>
        <dbReference type="Proteomes" id="UP000315010"/>
    </source>
</evidence>
<evidence type="ECO:0000313" key="2">
    <source>
        <dbReference type="EMBL" id="TWT82463.1"/>
    </source>
</evidence>
<comment type="caution">
    <text evidence="2">The sequence shown here is derived from an EMBL/GenBank/DDBJ whole genome shotgun (WGS) entry which is preliminary data.</text>
</comment>
<gene>
    <name evidence="2" type="ORF">CA13_39260</name>
</gene>
<reference evidence="2 3" key="1">
    <citation type="submission" date="2019-02" db="EMBL/GenBank/DDBJ databases">
        <title>Deep-cultivation of Planctomycetes and their phenomic and genomic characterization uncovers novel biology.</title>
        <authorList>
            <person name="Wiegand S."/>
            <person name="Jogler M."/>
            <person name="Boedeker C."/>
            <person name="Pinto D."/>
            <person name="Vollmers J."/>
            <person name="Rivas-Marin E."/>
            <person name="Kohn T."/>
            <person name="Peeters S.H."/>
            <person name="Heuer A."/>
            <person name="Rast P."/>
            <person name="Oberbeckmann S."/>
            <person name="Bunk B."/>
            <person name="Jeske O."/>
            <person name="Meyerdierks A."/>
            <person name="Storesund J.E."/>
            <person name="Kallscheuer N."/>
            <person name="Luecker S."/>
            <person name="Lage O.M."/>
            <person name="Pohl T."/>
            <person name="Merkel B.J."/>
            <person name="Hornburger P."/>
            <person name="Mueller R.-W."/>
            <person name="Bruemmer F."/>
            <person name="Labrenz M."/>
            <person name="Spormann A.M."/>
            <person name="Op Den Camp H."/>
            <person name="Overmann J."/>
            <person name="Amann R."/>
            <person name="Jetten M.S.M."/>
            <person name="Mascher T."/>
            <person name="Medema M.H."/>
            <person name="Devos D.P."/>
            <person name="Kaster A.-K."/>
            <person name="Ovreas L."/>
            <person name="Rohde M."/>
            <person name="Galperin M.Y."/>
            <person name="Jogler C."/>
        </authorList>
    </citation>
    <scope>NUCLEOTIDE SEQUENCE [LARGE SCALE GENOMIC DNA]</scope>
    <source>
        <strain evidence="2 3">CA13</strain>
    </source>
</reference>
<evidence type="ECO:0000256" key="1">
    <source>
        <dbReference type="SAM" id="Phobius"/>
    </source>
</evidence>
<keyword evidence="1" id="KW-1133">Transmembrane helix</keyword>
<protein>
    <submittedName>
        <fullName evidence="2">Uncharacterized protein</fullName>
    </submittedName>
</protein>